<dbReference type="EMBL" id="KN818267">
    <property type="protein sequence ID" value="KIL62727.1"/>
    <property type="molecule type" value="Genomic_DNA"/>
</dbReference>
<sequence length="73" mass="8019">MHCNRPSAVMGWPGPYTARVAALDCAVTFTVFHSAEHHSSNNQAKRGTGQRRGQQINALCRMRTKARGGIKPK</sequence>
<dbReference type="InParanoid" id="A0A0C2WMC6"/>
<dbReference type="AlphaFoldDB" id="A0A0C2WMC6"/>
<name>A0A0C2WMC6_AMAMK</name>
<dbReference type="Proteomes" id="UP000054549">
    <property type="component" value="Unassembled WGS sequence"/>
</dbReference>
<protein>
    <submittedName>
        <fullName evidence="2">Uncharacterized protein</fullName>
    </submittedName>
</protein>
<proteinExistence type="predicted"/>
<keyword evidence="3" id="KW-1185">Reference proteome</keyword>
<evidence type="ECO:0000313" key="3">
    <source>
        <dbReference type="Proteomes" id="UP000054549"/>
    </source>
</evidence>
<feature type="compositionally biased region" description="Polar residues" evidence="1">
    <location>
        <begin position="40"/>
        <end position="57"/>
    </location>
</feature>
<evidence type="ECO:0000256" key="1">
    <source>
        <dbReference type="SAM" id="MobiDB-lite"/>
    </source>
</evidence>
<feature type="region of interest" description="Disordered" evidence="1">
    <location>
        <begin position="36"/>
        <end position="73"/>
    </location>
</feature>
<dbReference type="HOGENOM" id="CLU_2704323_0_0_1"/>
<accession>A0A0C2WMC6</accession>
<reference evidence="2 3" key="1">
    <citation type="submission" date="2014-04" db="EMBL/GenBank/DDBJ databases">
        <title>Evolutionary Origins and Diversification of the Mycorrhizal Mutualists.</title>
        <authorList>
            <consortium name="DOE Joint Genome Institute"/>
            <consortium name="Mycorrhizal Genomics Consortium"/>
            <person name="Kohler A."/>
            <person name="Kuo A."/>
            <person name="Nagy L.G."/>
            <person name="Floudas D."/>
            <person name="Copeland A."/>
            <person name="Barry K.W."/>
            <person name="Cichocki N."/>
            <person name="Veneault-Fourrey C."/>
            <person name="LaButti K."/>
            <person name="Lindquist E.A."/>
            <person name="Lipzen A."/>
            <person name="Lundell T."/>
            <person name="Morin E."/>
            <person name="Murat C."/>
            <person name="Riley R."/>
            <person name="Ohm R."/>
            <person name="Sun H."/>
            <person name="Tunlid A."/>
            <person name="Henrissat B."/>
            <person name="Grigoriev I.V."/>
            <person name="Hibbett D.S."/>
            <person name="Martin F."/>
        </authorList>
    </citation>
    <scope>NUCLEOTIDE SEQUENCE [LARGE SCALE GENOMIC DNA]</scope>
    <source>
        <strain evidence="2 3">Koide BX008</strain>
    </source>
</reference>
<evidence type="ECO:0000313" key="2">
    <source>
        <dbReference type="EMBL" id="KIL62727.1"/>
    </source>
</evidence>
<gene>
    <name evidence="2" type="ORF">M378DRAFT_165388</name>
</gene>
<organism evidence="2 3">
    <name type="scientific">Amanita muscaria (strain Koide BX008)</name>
    <dbReference type="NCBI Taxonomy" id="946122"/>
    <lineage>
        <taxon>Eukaryota</taxon>
        <taxon>Fungi</taxon>
        <taxon>Dikarya</taxon>
        <taxon>Basidiomycota</taxon>
        <taxon>Agaricomycotina</taxon>
        <taxon>Agaricomycetes</taxon>
        <taxon>Agaricomycetidae</taxon>
        <taxon>Agaricales</taxon>
        <taxon>Pluteineae</taxon>
        <taxon>Amanitaceae</taxon>
        <taxon>Amanita</taxon>
    </lineage>
</organism>
<feature type="compositionally biased region" description="Basic residues" evidence="1">
    <location>
        <begin position="62"/>
        <end position="73"/>
    </location>
</feature>